<sequence>MTEDAQVVETASAGRDRYHHGDLHAALIRATEEIIAERGVEGFSLREAARRAGVSAAAPAHHFGDARGLLTAVAVRGLNDLAEVSRAASDKAGPDREARRVAIGEAYIRYALDHRARFDLMFRKTLLDRDTPALHEAGGRCFAVLMEAIGGDPHADPKSEARAIAAWSLVHGLARLKLDGMLLEEGDPDFVPMVLKTLSI</sequence>
<evidence type="ECO:0000256" key="2">
    <source>
        <dbReference type="ARBA" id="ARBA00023125"/>
    </source>
</evidence>
<dbReference type="Pfam" id="PF13305">
    <property type="entry name" value="TetR_C_33"/>
    <property type="match status" value="1"/>
</dbReference>
<dbReference type="InterPro" id="IPR025996">
    <property type="entry name" value="MT1864/Rv1816-like_C"/>
</dbReference>
<dbReference type="GO" id="GO:0000976">
    <property type="term" value="F:transcription cis-regulatory region binding"/>
    <property type="evidence" value="ECO:0007669"/>
    <property type="project" value="TreeGrafter"/>
</dbReference>
<dbReference type="PANTHER" id="PTHR30055:SF220">
    <property type="entry name" value="TETR-FAMILY REGULATORY PROTEIN"/>
    <property type="match status" value="1"/>
</dbReference>
<dbReference type="PROSITE" id="PS50977">
    <property type="entry name" value="HTH_TETR_2"/>
    <property type="match status" value="1"/>
</dbReference>
<dbReference type="SUPFAM" id="SSF46689">
    <property type="entry name" value="Homeodomain-like"/>
    <property type="match status" value="1"/>
</dbReference>
<feature type="domain" description="HTH tetR-type" evidence="5">
    <location>
        <begin position="21"/>
        <end position="81"/>
    </location>
</feature>
<dbReference type="PANTHER" id="PTHR30055">
    <property type="entry name" value="HTH-TYPE TRANSCRIPTIONAL REGULATOR RUTR"/>
    <property type="match status" value="1"/>
</dbReference>
<dbReference type="SUPFAM" id="SSF48498">
    <property type="entry name" value="Tetracyclin repressor-like, C-terminal domain"/>
    <property type="match status" value="1"/>
</dbReference>
<dbReference type="EMBL" id="QFNN01000001">
    <property type="protein sequence ID" value="PZO92267.1"/>
    <property type="molecule type" value="Genomic_DNA"/>
</dbReference>
<evidence type="ECO:0000256" key="1">
    <source>
        <dbReference type="ARBA" id="ARBA00023015"/>
    </source>
</evidence>
<dbReference type="GO" id="GO:0003700">
    <property type="term" value="F:DNA-binding transcription factor activity"/>
    <property type="evidence" value="ECO:0007669"/>
    <property type="project" value="TreeGrafter"/>
</dbReference>
<keyword evidence="3" id="KW-0804">Transcription</keyword>
<protein>
    <submittedName>
        <fullName evidence="6">TetR/AcrR family transcriptional regulator</fullName>
    </submittedName>
</protein>
<dbReference type="InterPro" id="IPR009057">
    <property type="entry name" value="Homeodomain-like_sf"/>
</dbReference>
<dbReference type="Gene3D" id="1.10.357.10">
    <property type="entry name" value="Tetracycline Repressor, domain 2"/>
    <property type="match status" value="1"/>
</dbReference>
<keyword evidence="2 4" id="KW-0238">DNA-binding</keyword>
<feature type="DNA-binding region" description="H-T-H motif" evidence="4">
    <location>
        <begin position="44"/>
        <end position="63"/>
    </location>
</feature>
<proteinExistence type="predicted"/>
<evidence type="ECO:0000256" key="3">
    <source>
        <dbReference type="ARBA" id="ARBA00023163"/>
    </source>
</evidence>
<comment type="caution">
    <text evidence="6">The sequence shown here is derived from an EMBL/GenBank/DDBJ whole genome shotgun (WGS) entry which is preliminary data.</text>
</comment>
<gene>
    <name evidence="6" type="ORF">DI623_00490</name>
</gene>
<dbReference type="InterPro" id="IPR036271">
    <property type="entry name" value="Tet_transcr_reg_TetR-rel_C_sf"/>
</dbReference>
<evidence type="ECO:0000256" key="4">
    <source>
        <dbReference type="PROSITE-ProRule" id="PRU00335"/>
    </source>
</evidence>
<evidence type="ECO:0000259" key="5">
    <source>
        <dbReference type="PROSITE" id="PS50977"/>
    </source>
</evidence>
<organism evidence="6 7">
    <name type="scientific">Sphingomonas sanxanigenens</name>
    <dbReference type="NCBI Taxonomy" id="397260"/>
    <lineage>
        <taxon>Bacteria</taxon>
        <taxon>Pseudomonadati</taxon>
        <taxon>Pseudomonadota</taxon>
        <taxon>Alphaproteobacteria</taxon>
        <taxon>Sphingomonadales</taxon>
        <taxon>Sphingomonadaceae</taxon>
        <taxon>Sphingomonas</taxon>
    </lineage>
</organism>
<evidence type="ECO:0000313" key="6">
    <source>
        <dbReference type="EMBL" id="PZO92267.1"/>
    </source>
</evidence>
<dbReference type="InterPro" id="IPR050109">
    <property type="entry name" value="HTH-type_TetR-like_transc_reg"/>
</dbReference>
<reference evidence="6 7" key="1">
    <citation type="submission" date="2017-08" db="EMBL/GenBank/DDBJ databases">
        <title>Infants hospitalized years apart are colonized by the same room-sourced microbial strains.</title>
        <authorList>
            <person name="Brooks B."/>
            <person name="Olm M.R."/>
            <person name="Firek B.A."/>
            <person name="Baker R."/>
            <person name="Thomas B.C."/>
            <person name="Morowitz M.J."/>
            <person name="Banfield J.F."/>
        </authorList>
    </citation>
    <scope>NUCLEOTIDE SEQUENCE [LARGE SCALE GENOMIC DNA]</scope>
    <source>
        <strain evidence="6">S2_018_000_R2_101</strain>
    </source>
</reference>
<evidence type="ECO:0000313" key="7">
    <source>
        <dbReference type="Proteomes" id="UP000249066"/>
    </source>
</evidence>
<keyword evidence="1" id="KW-0805">Transcription regulation</keyword>
<accession>A0A2W5AGQ0</accession>
<dbReference type="Pfam" id="PF00440">
    <property type="entry name" value="TetR_N"/>
    <property type="match status" value="1"/>
</dbReference>
<name>A0A2W5AGQ0_9SPHN</name>
<dbReference type="Proteomes" id="UP000249066">
    <property type="component" value="Unassembled WGS sequence"/>
</dbReference>
<dbReference type="AlphaFoldDB" id="A0A2W5AGQ0"/>
<dbReference type="InterPro" id="IPR001647">
    <property type="entry name" value="HTH_TetR"/>
</dbReference>